<dbReference type="Gramene" id="OE9A026113T2">
    <property type="protein sequence ID" value="OE9A026113C2"/>
    <property type="gene ID" value="OE9A026113"/>
</dbReference>
<gene>
    <name evidence="2" type="ORF">OLEA9_A026113</name>
</gene>
<evidence type="ECO:0000256" key="1">
    <source>
        <dbReference type="SAM" id="Coils"/>
    </source>
</evidence>
<accession>A0A8S0SLW3</accession>
<comment type="caution">
    <text evidence="2">The sequence shown here is derived from an EMBL/GenBank/DDBJ whole genome shotgun (WGS) entry which is preliminary data.</text>
</comment>
<sequence length="367" mass="39596">MEVSKLVLGQSCGFSGAGMDVHARRFHYSASSSSLSISGPVKSGHSLRPGKICRFSDTGHLEYYNYRSNTSGIIRCGQKENIKEKETKKIKNKLKLLKGLSKDLSTFSNMGFQFNSDEVKGNSITEAAELLMEQLEKLRAEEKKLNKKMKDEKAKLKAARMQNLLECEMSSCSSSESDSECAEVVGMNRLNRPQAIPVTLPRVDEEVASPSPSLSTREGTTTELQTSILESVPVITEENTDVGRGVESCGSVQECSSRTDSLCRDANNVSSSHGNTMVKVASAKKIEVCMGGKCKKTGAAALLEKFQRTVGIEFGVSGCKCMGKCRSGPNVRVQNNLEGVQAGGVDVSVRSPSNPLFIGVGRSSVLV</sequence>
<dbReference type="CDD" id="cd02980">
    <property type="entry name" value="TRX_Fd_family"/>
    <property type="match status" value="1"/>
</dbReference>
<name>A0A8S0SLW3_OLEEU</name>
<keyword evidence="1" id="KW-0175">Coiled coil</keyword>
<dbReference type="OrthoDB" id="913780at2759"/>
<keyword evidence="3" id="KW-1185">Reference proteome</keyword>
<dbReference type="Gene3D" id="3.40.30.10">
    <property type="entry name" value="Glutaredoxin"/>
    <property type="match status" value="1"/>
</dbReference>
<organism evidence="2 3">
    <name type="scientific">Olea europaea subsp. europaea</name>
    <dbReference type="NCBI Taxonomy" id="158383"/>
    <lineage>
        <taxon>Eukaryota</taxon>
        <taxon>Viridiplantae</taxon>
        <taxon>Streptophyta</taxon>
        <taxon>Embryophyta</taxon>
        <taxon>Tracheophyta</taxon>
        <taxon>Spermatophyta</taxon>
        <taxon>Magnoliopsida</taxon>
        <taxon>eudicotyledons</taxon>
        <taxon>Gunneridae</taxon>
        <taxon>Pentapetalae</taxon>
        <taxon>asterids</taxon>
        <taxon>lamiids</taxon>
        <taxon>Lamiales</taxon>
        <taxon>Oleaceae</taxon>
        <taxon>Oleeae</taxon>
        <taxon>Olea</taxon>
    </lineage>
</organism>
<dbReference type="EMBL" id="CACTIH010005438">
    <property type="protein sequence ID" value="CAA2992564.1"/>
    <property type="molecule type" value="Genomic_DNA"/>
</dbReference>
<feature type="coiled-coil region" evidence="1">
    <location>
        <begin position="121"/>
        <end position="162"/>
    </location>
</feature>
<dbReference type="SUPFAM" id="SSF52833">
    <property type="entry name" value="Thioredoxin-like"/>
    <property type="match status" value="1"/>
</dbReference>
<evidence type="ECO:0000313" key="2">
    <source>
        <dbReference type="EMBL" id="CAA2992564.1"/>
    </source>
</evidence>
<proteinExistence type="predicted"/>
<dbReference type="Proteomes" id="UP000594638">
    <property type="component" value="Unassembled WGS sequence"/>
</dbReference>
<dbReference type="AlphaFoldDB" id="A0A8S0SLW3"/>
<evidence type="ECO:0000313" key="3">
    <source>
        <dbReference type="Proteomes" id="UP000594638"/>
    </source>
</evidence>
<protein>
    <submittedName>
        <fullName evidence="2">Diacylglycerol O-acyltransferase 3, cytosolic</fullName>
    </submittedName>
</protein>
<reference evidence="2 3" key="1">
    <citation type="submission" date="2019-12" db="EMBL/GenBank/DDBJ databases">
        <authorList>
            <person name="Alioto T."/>
            <person name="Alioto T."/>
            <person name="Gomez Garrido J."/>
        </authorList>
    </citation>
    <scope>NUCLEOTIDE SEQUENCE [LARGE SCALE GENOMIC DNA]</scope>
</reference>
<dbReference type="InterPro" id="IPR036249">
    <property type="entry name" value="Thioredoxin-like_sf"/>
</dbReference>